<dbReference type="Pfam" id="PF05179">
    <property type="entry name" value="CDC73_C"/>
    <property type="match status" value="1"/>
</dbReference>
<evidence type="ECO:0000256" key="1">
    <source>
        <dbReference type="ARBA" id="ARBA00004123"/>
    </source>
</evidence>
<name>A0A7R9PUW2_9ACAR</name>
<dbReference type="InterPro" id="IPR038103">
    <property type="entry name" value="CDC73_C_sf"/>
</dbReference>
<dbReference type="GO" id="GO:0032968">
    <property type="term" value="P:positive regulation of transcription elongation by RNA polymerase II"/>
    <property type="evidence" value="ECO:0007669"/>
    <property type="project" value="TreeGrafter"/>
</dbReference>
<dbReference type="OrthoDB" id="2186602at2759"/>
<dbReference type="AlphaFoldDB" id="A0A7R9PUW2"/>
<dbReference type="GO" id="GO:0006368">
    <property type="term" value="P:transcription elongation by RNA polymerase II"/>
    <property type="evidence" value="ECO:0007669"/>
    <property type="project" value="InterPro"/>
</dbReference>
<evidence type="ECO:0000256" key="2">
    <source>
        <dbReference type="ARBA" id="ARBA00010427"/>
    </source>
</evidence>
<keyword evidence="5" id="KW-0539">Nucleus</keyword>
<keyword evidence="4" id="KW-0804">Transcription</keyword>
<sequence>MADPLSLLRQYNVNKKEIVEKSNLICFGEYCWPKTVKTNYLIYSSSRDGPNKGYYTLECLLFFLKNIQLQHPAYVKQAASEEIPGISAHFDHLIKATIRWNAASEEIPVVQRPDRKDLLSYLCGETATTASIDKSAPIELPISASQLKTELSNMGSASSTILGHGLAGNDAEPTPNKLRRMDEMEKVRKEFAARLDAPKIKKPLPPTAISLVSGDSSATSLRDAMGSDQIAALKAKRLAKKRSTIIDADTDLEGNQNQSGAMSGPTQLHSVLLQYDSNFTREIQNKERIWRNRTNILQSTGKNFQKSIFPTLHSLKSREEGHRKPNPQPNAVNNVLNPTAQRVAATPSTASQQQQQLASQQQQYNRYDQERFTKNDTIGFRIDTTGTYHGLTLKSVTEGQPQPKTVTPAGGGAPNAHNYSQTHASHNTSSSKPQKRTSRTPIIIIPSTTTSLISMYNAKAILQDLHYVDHKSGDQRRENELLVQRRKADNTTVPYRVIDNPLKLELDDWNRVVAVFVQGPAWQFKGWPWDGNPVEIFARIKAFHLKFDEMKLDTNVGKWSVEVIELSRNKRHLDRANLLKFWSMLDNHIIKHKHNILRY</sequence>
<evidence type="ECO:0008006" key="11">
    <source>
        <dbReference type="Google" id="ProtNLM"/>
    </source>
</evidence>
<organism evidence="9">
    <name type="scientific">Medioppia subpectinata</name>
    <dbReference type="NCBI Taxonomy" id="1979941"/>
    <lineage>
        <taxon>Eukaryota</taxon>
        <taxon>Metazoa</taxon>
        <taxon>Ecdysozoa</taxon>
        <taxon>Arthropoda</taxon>
        <taxon>Chelicerata</taxon>
        <taxon>Arachnida</taxon>
        <taxon>Acari</taxon>
        <taxon>Acariformes</taxon>
        <taxon>Sarcoptiformes</taxon>
        <taxon>Oribatida</taxon>
        <taxon>Brachypylina</taxon>
        <taxon>Oppioidea</taxon>
        <taxon>Oppiidae</taxon>
        <taxon>Medioppia</taxon>
    </lineage>
</organism>
<evidence type="ECO:0000313" key="9">
    <source>
        <dbReference type="EMBL" id="CAD7621581.1"/>
    </source>
</evidence>
<evidence type="ECO:0000259" key="7">
    <source>
        <dbReference type="Pfam" id="PF05179"/>
    </source>
</evidence>
<comment type="subcellular location">
    <subcellularLocation>
        <location evidence="1">Nucleus</location>
    </subcellularLocation>
</comment>
<proteinExistence type="inferred from homology"/>
<evidence type="ECO:0000256" key="6">
    <source>
        <dbReference type="SAM" id="MobiDB-lite"/>
    </source>
</evidence>
<feature type="domain" description="Paf1 complex subunit Cdc73 N-terminal" evidence="8">
    <location>
        <begin position="101"/>
        <end position="371"/>
    </location>
</feature>
<evidence type="ECO:0000259" key="8">
    <source>
        <dbReference type="Pfam" id="PF16050"/>
    </source>
</evidence>
<keyword evidence="3" id="KW-0805">Transcription regulation</keyword>
<keyword evidence="10" id="KW-1185">Reference proteome</keyword>
<evidence type="ECO:0000256" key="5">
    <source>
        <dbReference type="ARBA" id="ARBA00023242"/>
    </source>
</evidence>
<feature type="compositionally biased region" description="Polar residues" evidence="6">
    <location>
        <begin position="394"/>
        <end position="405"/>
    </location>
</feature>
<comment type="similarity">
    <text evidence="2">Belongs to the CDC73 family.</text>
</comment>
<dbReference type="InterPro" id="IPR032041">
    <property type="entry name" value="Cdc73_N"/>
</dbReference>
<dbReference type="InterPro" id="IPR031336">
    <property type="entry name" value="CDC73_C"/>
</dbReference>
<feature type="domain" description="Cell division control protein 73 C-terminal" evidence="7">
    <location>
        <begin position="438"/>
        <end position="588"/>
    </location>
</feature>
<evidence type="ECO:0000313" key="10">
    <source>
        <dbReference type="Proteomes" id="UP000759131"/>
    </source>
</evidence>
<reference evidence="9" key="1">
    <citation type="submission" date="2020-11" db="EMBL/GenBank/DDBJ databases">
        <authorList>
            <person name="Tran Van P."/>
        </authorList>
    </citation>
    <scope>NUCLEOTIDE SEQUENCE</scope>
</reference>
<accession>A0A7R9PUW2</accession>
<dbReference type="EMBL" id="CAJPIZ010000668">
    <property type="protein sequence ID" value="CAG2102011.1"/>
    <property type="molecule type" value="Genomic_DNA"/>
</dbReference>
<feature type="region of interest" description="Disordered" evidence="6">
    <location>
        <begin position="342"/>
        <end position="365"/>
    </location>
</feature>
<protein>
    <recommendedName>
        <fullName evidence="11">Parafibromin</fullName>
    </recommendedName>
</protein>
<dbReference type="Pfam" id="PF16050">
    <property type="entry name" value="CDC73_N"/>
    <property type="match status" value="2"/>
</dbReference>
<dbReference type="PANTHER" id="PTHR12466">
    <property type="entry name" value="CDC73 DOMAIN PROTEIN"/>
    <property type="match status" value="1"/>
</dbReference>
<dbReference type="PANTHER" id="PTHR12466:SF8">
    <property type="entry name" value="PARAFIBROMIN"/>
    <property type="match status" value="1"/>
</dbReference>
<dbReference type="GO" id="GO:0000993">
    <property type="term" value="F:RNA polymerase II complex binding"/>
    <property type="evidence" value="ECO:0007669"/>
    <property type="project" value="TreeGrafter"/>
</dbReference>
<gene>
    <name evidence="9" type="ORF">OSB1V03_LOCUS2052</name>
</gene>
<evidence type="ECO:0000256" key="3">
    <source>
        <dbReference type="ARBA" id="ARBA00023015"/>
    </source>
</evidence>
<dbReference type="InterPro" id="IPR007852">
    <property type="entry name" value="Cdc73/Parafibromin"/>
</dbReference>
<dbReference type="GO" id="GO:0016593">
    <property type="term" value="C:Cdc73/Paf1 complex"/>
    <property type="evidence" value="ECO:0007669"/>
    <property type="project" value="InterPro"/>
</dbReference>
<feature type="compositionally biased region" description="Polar residues" evidence="6">
    <location>
        <begin position="417"/>
        <end position="432"/>
    </location>
</feature>
<dbReference type="Proteomes" id="UP000759131">
    <property type="component" value="Unassembled WGS sequence"/>
</dbReference>
<feature type="region of interest" description="Disordered" evidence="6">
    <location>
        <begin position="394"/>
        <end position="441"/>
    </location>
</feature>
<evidence type="ECO:0000256" key="4">
    <source>
        <dbReference type="ARBA" id="ARBA00023163"/>
    </source>
</evidence>
<dbReference type="FunFam" id="3.40.50.11990:FF:000002">
    <property type="entry name" value="protein CDC73 homolog"/>
    <property type="match status" value="1"/>
</dbReference>
<feature type="domain" description="Paf1 complex subunit Cdc73 N-terminal" evidence="8">
    <location>
        <begin position="1"/>
        <end position="87"/>
    </location>
</feature>
<dbReference type="Gene3D" id="3.40.50.11990">
    <property type="entry name" value="RNA polymerase II accessory factor, Cdc73 C-terminal domain"/>
    <property type="match status" value="1"/>
</dbReference>
<dbReference type="EMBL" id="OC855243">
    <property type="protein sequence ID" value="CAD7621581.1"/>
    <property type="molecule type" value="Genomic_DNA"/>
</dbReference>
<feature type="compositionally biased region" description="Low complexity" evidence="6">
    <location>
        <begin position="350"/>
        <end position="363"/>
    </location>
</feature>